<feature type="signal peptide" evidence="4">
    <location>
        <begin position="1"/>
        <end position="17"/>
    </location>
</feature>
<keyword evidence="1 3" id="KW-0813">Transport</keyword>
<evidence type="ECO:0000256" key="1">
    <source>
        <dbReference type="ARBA" id="ARBA00022448"/>
    </source>
</evidence>
<reference evidence="5" key="1">
    <citation type="journal article" date="2014" name="Int. J. Syst. Evol. Microbiol.">
        <title>Complete genome sequence of Corynebacterium casei LMG S-19264T (=DSM 44701T), isolated from a smear-ripened cheese.</title>
        <authorList>
            <consortium name="US DOE Joint Genome Institute (JGI-PGF)"/>
            <person name="Walter F."/>
            <person name="Albersmeier A."/>
            <person name="Kalinowski J."/>
            <person name="Ruckert C."/>
        </authorList>
    </citation>
    <scope>NUCLEOTIDE SEQUENCE</scope>
    <source>
        <strain evidence="5">CGMCC 1.12360</strain>
    </source>
</reference>
<reference evidence="5" key="2">
    <citation type="submission" date="2020-09" db="EMBL/GenBank/DDBJ databases">
        <authorList>
            <person name="Sun Q."/>
            <person name="Zhou Y."/>
        </authorList>
    </citation>
    <scope>NUCLEOTIDE SEQUENCE</scope>
    <source>
        <strain evidence="5">CGMCC 1.12360</strain>
    </source>
</reference>
<proteinExistence type="inferred from homology"/>
<organism evidence="5 6">
    <name type="scientific">Compostibacillus humi</name>
    <dbReference type="NCBI Taxonomy" id="1245525"/>
    <lineage>
        <taxon>Bacteria</taxon>
        <taxon>Bacillati</taxon>
        <taxon>Bacillota</taxon>
        <taxon>Bacilli</taxon>
        <taxon>Bacillales</taxon>
        <taxon>Bacillaceae</taxon>
        <taxon>Compostibacillus</taxon>
    </lineage>
</organism>
<dbReference type="InterPro" id="IPR050492">
    <property type="entry name" value="Bact_metal-bind_prot9"/>
</dbReference>
<dbReference type="PROSITE" id="PS51257">
    <property type="entry name" value="PROKAR_LIPOPROTEIN"/>
    <property type="match status" value="1"/>
</dbReference>
<dbReference type="Proteomes" id="UP000602050">
    <property type="component" value="Unassembled WGS sequence"/>
</dbReference>
<dbReference type="InterPro" id="IPR006127">
    <property type="entry name" value="ZnuA-like"/>
</dbReference>
<dbReference type="InterPro" id="IPR006128">
    <property type="entry name" value="Lipoprotein_PsaA-like"/>
</dbReference>
<accession>A0A8J3EKL7</accession>
<dbReference type="GO" id="GO:0030001">
    <property type="term" value="P:metal ion transport"/>
    <property type="evidence" value="ECO:0007669"/>
    <property type="project" value="InterPro"/>
</dbReference>
<evidence type="ECO:0000256" key="4">
    <source>
        <dbReference type="SAM" id="SignalP"/>
    </source>
</evidence>
<evidence type="ECO:0000313" key="6">
    <source>
        <dbReference type="Proteomes" id="UP000602050"/>
    </source>
</evidence>
<dbReference type="Gene3D" id="3.40.50.1980">
    <property type="entry name" value="Nitrogenase molybdenum iron protein domain"/>
    <property type="match status" value="2"/>
</dbReference>
<gene>
    <name evidence="5" type="primary">znuA</name>
    <name evidence="5" type="ORF">GCM10010978_14580</name>
</gene>
<dbReference type="GO" id="GO:0007155">
    <property type="term" value="P:cell adhesion"/>
    <property type="evidence" value="ECO:0007669"/>
    <property type="project" value="InterPro"/>
</dbReference>
<evidence type="ECO:0000256" key="3">
    <source>
        <dbReference type="RuleBase" id="RU003512"/>
    </source>
</evidence>
<evidence type="ECO:0000313" key="5">
    <source>
        <dbReference type="EMBL" id="GGH75084.1"/>
    </source>
</evidence>
<dbReference type="InterPro" id="IPR006129">
    <property type="entry name" value="AdhesinB"/>
</dbReference>
<dbReference type="SUPFAM" id="SSF53807">
    <property type="entry name" value="Helical backbone' metal receptor"/>
    <property type="match status" value="1"/>
</dbReference>
<keyword evidence="2 4" id="KW-0732">Signal</keyword>
<evidence type="ECO:0000256" key="2">
    <source>
        <dbReference type="ARBA" id="ARBA00022729"/>
    </source>
</evidence>
<dbReference type="GO" id="GO:0046872">
    <property type="term" value="F:metal ion binding"/>
    <property type="evidence" value="ECO:0007669"/>
    <property type="project" value="InterPro"/>
</dbReference>
<dbReference type="Pfam" id="PF01297">
    <property type="entry name" value="ZnuA"/>
    <property type="match status" value="1"/>
</dbReference>
<dbReference type="PANTHER" id="PTHR42953">
    <property type="entry name" value="HIGH-AFFINITY ZINC UPTAKE SYSTEM PROTEIN ZNUA-RELATED"/>
    <property type="match status" value="1"/>
</dbReference>
<feature type="chain" id="PRO_5039606983" evidence="4">
    <location>
        <begin position="18"/>
        <end position="310"/>
    </location>
</feature>
<protein>
    <submittedName>
        <fullName evidence="5">Adhesin</fullName>
    </submittedName>
</protein>
<dbReference type="AlphaFoldDB" id="A0A8J3EKL7"/>
<keyword evidence="6" id="KW-1185">Reference proteome</keyword>
<sequence length="310" mass="35298">MRYLKPIFLFIAMAVLASGCGSPQDSNSDDTELTIYTSVYPIQYIAERISGDLAAVETIYPPGVDAHSYEPSTRDMTKIAESDAFIYLGNQMEPFADAAAEALQSEKVSLIELGEYEELFLSLDGEHHHEDEEHHHGDFDPHIWLDPIRMIKMSEVITNHLVEISPENEELFQENFQTLKEDLTELGEEFQRTLSSQPNRNILVSHAAYGYWEERYGIKQISILGLSSSTEPSQQQLTKIIDEAKEHQLKYILYEQNTSSRISEVIEQEIGLDPLTLHNLAVLTEEDIANNEDYLSLMRKNLDTLLKATE</sequence>
<name>A0A8J3EKL7_9BACI</name>
<dbReference type="PRINTS" id="PR00691">
    <property type="entry name" value="ADHESINB"/>
</dbReference>
<comment type="similarity">
    <text evidence="3">Belongs to the bacterial solute-binding protein 9 family.</text>
</comment>
<dbReference type="EMBL" id="BMEV01000021">
    <property type="protein sequence ID" value="GGH75084.1"/>
    <property type="molecule type" value="Genomic_DNA"/>
</dbReference>
<dbReference type="RefSeq" id="WP_188391724.1">
    <property type="nucleotide sequence ID" value="NZ_BMEV01000021.1"/>
</dbReference>
<dbReference type="PANTHER" id="PTHR42953:SF8">
    <property type="entry name" value="ZINT DOMAIN-CONTAINING PROTEIN"/>
    <property type="match status" value="1"/>
</dbReference>
<comment type="caution">
    <text evidence="5">The sequence shown here is derived from an EMBL/GenBank/DDBJ whole genome shotgun (WGS) entry which is preliminary data.</text>
</comment>
<dbReference type="PRINTS" id="PR00690">
    <property type="entry name" value="ADHESNFAMILY"/>
</dbReference>